<comment type="caution">
    <text evidence="1">The sequence shown here is derived from an EMBL/GenBank/DDBJ whole genome shotgun (WGS) entry which is preliminary data.</text>
</comment>
<name>A0A9K3KZB3_9STRA</name>
<sequence>MSATLRFFYDLDVCKDARAVKRICSGSDAKRSGEVLENCDKRMSVVSLGKFMGALVTQYMQSGMNAIIRCLRSVIGDMTWDKGSTMDVMFQDEEKLLCAAHAKIWYLESRIPLCITRVGRQAIFKVAKESPQ</sequence>
<dbReference type="AlphaFoldDB" id="A0A9K3KZB3"/>
<reference evidence="1" key="1">
    <citation type="journal article" date="2021" name="Sci. Rep.">
        <title>Diploid genomic architecture of Nitzschia inconspicua, an elite biomass production diatom.</title>
        <authorList>
            <person name="Oliver A."/>
            <person name="Podell S."/>
            <person name="Pinowska A."/>
            <person name="Traller J.C."/>
            <person name="Smith S.R."/>
            <person name="McClure R."/>
            <person name="Beliaev A."/>
            <person name="Bohutskyi P."/>
            <person name="Hill E.A."/>
            <person name="Rabines A."/>
            <person name="Zheng H."/>
            <person name="Allen L.Z."/>
            <person name="Kuo A."/>
            <person name="Grigoriev I.V."/>
            <person name="Allen A.E."/>
            <person name="Hazlebeck D."/>
            <person name="Allen E.E."/>
        </authorList>
    </citation>
    <scope>NUCLEOTIDE SEQUENCE</scope>
    <source>
        <strain evidence="1">Hildebrandi</strain>
    </source>
</reference>
<dbReference type="EMBL" id="JAGRRH010000017">
    <property type="protein sequence ID" value="KAG7352342.1"/>
    <property type="molecule type" value="Genomic_DNA"/>
</dbReference>
<organism evidence="1 2">
    <name type="scientific">Nitzschia inconspicua</name>
    <dbReference type="NCBI Taxonomy" id="303405"/>
    <lineage>
        <taxon>Eukaryota</taxon>
        <taxon>Sar</taxon>
        <taxon>Stramenopiles</taxon>
        <taxon>Ochrophyta</taxon>
        <taxon>Bacillariophyta</taxon>
        <taxon>Bacillariophyceae</taxon>
        <taxon>Bacillariophycidae</taxon>
        <taxon>Bacillariales</taxon>
        <taxon>Bacillariaceae</taxon>
        <taxon>Nitzschia</taxon>
    </lineage>
</organism>
<reference evidence="1" key="2">
    <citation type="submission" date="2021-04" db="EMBL/GenBank/DDBJ databases">
        <authorList>
            <person name="Podell S."/>
        </authorList>
    </citation>
    <scope>NUCLEOTIDE SEQUENCE</scope>
    <source>
        <strain evidence="1">Hildebrandi</strain>
    </source>
</reference>
<accession>A0A9K3KZB3</accession>
<evidence type="ECO:0000313" key="1">
    <source>
        <dbReference type="EMBL" id="KAG7352342.1"/>
    </source>
</evidence>
<protein>
    <submittedName>
        <fullName evidence="1">Uncharacterized protein</fullName>
    </submittedName>
</protein>
<dbReference type="Proteomes" id="UP000693970">
    <property type="component" value="Unassembled WGS sequence"/>
</dbReference>
<gene>
    <name evidence="1" type="ORF">IV203_008390</name>
</gene>
<evidence type="ECO:0000313" key="2">
    <source>
        <dbReference type="Proteomes" id="UP000693970"/>
    </source>
</evidence>
<proteinExistence type="predicted"/>
<keyword evidence="2" id="KW-1185">Reference proteome</keyword>